<name>A0A9N7TWC6_PLEPL</name>
<comment type="caution">
    <text evidence="2">The sequence shown here is derived from an EMBL/GenBank/DDBJ whole genome shotgun (WGS) entry which is preliminary data.</text>
</comment>
<dbReference type="AlphaFoldDB" id="A0A9N7TWC6"/>
<sequence>MGLRRNFSKDEPESRAHNRRGHPTLPLWHQETRGQRDERRDRRDPGTGANTRAQGRPRRVGIRAFYAHVTSKIAVTFTHRSGLPLKHQESHGSCRKHEKFKRAHPTSVGPGGGMTESAAGRADREEEEAVGGEEPPRITHTTTSLAKELMCYMSEGWRSM</sequence>
<accession>A0A9N7TWC6</accession>
<evidence type="ECO:0000256" key="1">
    <source>
        <dbReference type="SAM" id="MobiDB-lite"/>
    </source>
</evidence>
<evidence type="ECO:0000313" key="2">
    <source>
        <dbReference type="EMBL" id="CAB1420350.1"/>
    </source>
</evidence>
<gene>
    <name evidence="2" type="ORF">PLEPLA_LOCUS8225</name>
</gene>
<proteinExistence type="predicted"/>
<organism evidence="2 3">
    <name type="scientific">Pleuronectes platessa</name>
    <name type="common">European plaice</name>
    <dbReference type="NCBI Taxonomy" id="8262"/>
    <lineage>
        <taxon>Eukaryota</taxon>
        <taxon>Metazoa</taxon>
        <taxon>Chordata</taxon>
        <taxon>Craniata</taxon>
        <taxon>Vertebrata</taxon>
        <taxon>Euteleostomi</taxon>
        <taxon>Actinopterygii</taxon>
        <taxon>Neopterygii</taxon>
        <taxon>Teleostei</taxon>
        <taxon>Neoteleostei</taxon>
        <taxon>Acanthomorphata</taxon>
        <taxon>Carangaria</taxon>
        <taxon>Pleuronectiformes</taxon>
        <taxon>Pleuronectoidei</taxon>
        <taxon>Pleuronectidae</taxon>
        <taxon>Pleuronectes</taxon>
    </lineage>
</organism>
<dbReference type="Proteomes" id="UP001153269">
    <property type="component" value="Unassembled WGS sequence"/>
</dbReference>
<reference evidence="2" key="1">
    <citation type="submission" date="2020-03" db="EMBL/GenBank/DDBJ databases">
        <authorList>
            <person name="Weist P."/>
        </authorList>
    </citation>
    <scope>NUCLEOTIDE SEQUENCE</scope>
</reference>
<feature type="compositionally biased region" description="Basic and acidic residues" evidence="1">
    <location>
        <begin position="30"/>
        <end position="45"/>
    </location>
</feature>
<feature type="compositionally biased region" description="Basic residues" evidence="1">
    <location>
        <begin position="93"/>
        <end position="104"/>
    </location>
</feature>
<protein>
    <submittedName>
        <fullName evidence="2">Uncharacterized protein</fullName>
    </submittedName>
</protein>
<feature type="compositionally biased region" description="Basic and acidic residues" evidence="1">
    <location>
        <begin position="7"/>
        <end position="16"/>
    </location>
</feature>
<feature type="region of interest" description="Disordered" evidence="1">
    <location>
        <begin position="84"/>
        <end position="142"/>
    </location>
</feature>
<feature type="region of interest" description="Disordered" evidence="1">
    <location>
        <begin position="1"/>
        <end position="59"/>
    </location>
</feature>
<dbReference type="EMBL" id="CADEAL010000447">
    <property type="protein sequence ID" value="CAB1420350.1"/>
    <property type="molecule type" value="Genomic_DNA"/>
</dbReference>
<keyword evidence="3" id="KW-1185">Reference proteome</keyword>
<evidence type="ECO:0000313" key="3">
    <source>
        <dbReference type="Proteomes" id="UP001153269"/>
    </source>
</evidence>